<keyword evidence="3 5" id="KW-0521">NADP</keyword>
<feature type="binding site" evidence="5">
    <location>
        <begin position="80"/>
        <end position="82"/>
    </location>
    <ligand>
        <name>substrate</name>
    </ligand>
</feature>
<dbReference type="InterPro" id="IPR029139">
    <property type="entry name" value="QueF_N"/>
</dbReference>
<comment type="similarity">
    <text evidence="5">Belongs to the GTP cyclohydrolase I family. QueF type 2 subfamily.</text>
</comment>
<dbReference type="Gene3D" id="3.30.1130.10">
    <property type="match status" value="2"/>
</dbReference>
<dbReference type="Pfam" id="PF14819">
    <property type="entry name" value="QueF_N"/>
    <property type="match status" value="1"/>
</dbReference>
<feature type="binding site" evidence="5">
    <location>
        <begin position="220"/>
        <end position="221"/>
    </location>
    <ligand>
        <name>substrate</name>
    </ligand>
</feature>
<dbReference type="Pfam" id="PF14489">
    <property type="entry name" value="QueF"/>
    <property type="match status" value="1"/>
</dbReference>
<comment type="subunit">
    <text evidence="5">Homodimer.</text>
</comment>
<comment type="catalytic activity">
    <reaction evidence="5">
        <text>7-aminomethyl-7-carbaguanine + 2 NADP(+) = 7-cyano-7-carbaguanine + 2 NADPH + 3 H(+)</text>
        <dbReference type="Rhea" id="RHEA:13409"/>
        <dbReference type="ChEBI" id="CHEBI:15378"/>
        <dbReference type="ChEBI" id="CHEBI:45075"/>
        <dbReference type="ChEBI" id="CHEBI:57783"/>
        <dbReference type="ChEBI" id="CHEBI:58349"/>
        <dbReference type="ChEBI" id="CHEBI:58703"/>
        <dbReference type="EC" id="1.7.1.13"/>
    </reaction>
</comment>
<feature type="active site" description="Proton donor" evidence="5">
    <location>
        <position position="188"/>
    </location>
</feature>
<dbReference type="GO" id="GO:0005737">
    <property type="term" value="C:cytoplasm"/>
    <property type="evidence" value="ECO:0007669"/>
    <property type="project" value="UniProtKB-SubCell"/>
</dbReference>
<dbReference type="InterPro" id="IPR050084">
    <property type="entry name" value="NADPH_dep_7-cyano-7-deazaG_red"/>
</dbReference>
<organism evidence="7 8">
    <name type="scientific">Bordetella bronchialis</name>
    <dbReference type="NCBI Taxonomy" id="463025"/>
    <lineage>
        <taxon>Bacteria</taxon>
        <taxon>Pseudomonadati</taxon>
        <taxon>Pseudomonadota</taxon>
        <taxon>Betaproteobacteria</taxon>
        <taxon>Burkholderiales</taxon>
        <taxon>Alcaligenaceae</taxon>
        <taxon>Bordetella</taxon>
    </lineage>
</organism>
<feature type="binding site" evidence="5">
    <location>
        <begin position="249"/>
        <end position="250"/>
    </location>
    <ligand>
        <name>NADPH</name>
        <dbReference type="ChEBI" id="CHEBI:57783"/>
    </ligand>
</feature>
<comment type="subcellular location">
    <subcellularLocation>
        <location evidence="5">Cytoplasm</location>
    </subcellularLocation>
</comment>
<comment type="function">
    <text evidence="5">Catalyzes the NADPH-dependent reduction of 7-cyano-7-deazaguanine (preQ0) to 7-aminomethyl-7-deazaguanine (preQ1).</text>
</comment>
<sequence length="275" mass="30304">MNLDQAPLGHDIAYPGQYDPGLLFPVPRADNRAAIGIGASLPFQGCDIWNAYELSWLNPRGKPQVAIGRFIVPADTPCIIESKSFKLYLNSLNQTPLPDAAAYIERVERDLGAVAGGPVRLQLIPPHAFHQERIANLAGATLDDLDIETDAYTPAPQLLRCEPGARVVEESLTSDLLKSNCPVTGQPDWGSVQIGYRGPKLDRAALLAYIVSFREHAEFHEHCVERIFTDVMAACRPQALSVYARYTRRGGLDINPWRATPGWPAPPMDLRTARQ</sequence>
<feature type="binding site" evidence="5">
    <location>
        <begin position="82"/>
        <end position="83"/>
    </location>
    <ligand>
        <name>NADPH</name>
        <dbReference type="ChEBI" id="CHEBI:57783"/>
    </ligand>
</feature>
<dbReference type="HAMAP" id="MF_00817">
    <property type="entry name" value="QueF_type2"/>
    <property type="match status" value="1"/>
</dbReference>
<dbReference type="RefSeq" id="WP_066668936.1">
    <property type="nucleotide sequence ID" value="NZ_CP016171.1"/>
</dbReference>
<dbReference type="NCBIfam" id="TIGR03138">
    <property type="entry name" value="QueF"/>
    <property type="match status" value="1"/>
</dbReference>
<evidence type="ECO:0000256" key="4">
    <source>
        <dbReference type="ARBA" id="ARBA00023002"/>
    </source>
</evidence>
<feature type="domain" description="NADPH-dependent 7-cyano-7-deazaguanine reductase N-terminal" evidence="6">
    <location>
        <begin position="14"/>
        <end position="122"/>
    </location>
</feature>
<evidence type="ECO:0000256" key="3">
    <source>
        <dbReference type="ARBA" id="ARBA00022857"/>
    </source>
</evidence>
<evidence type="ECO:0000313" key="8">
    <source>
        <dbReference type="Proteomes" id="UP000092213"/>
    </source>
</evidence>
<evidence type="ECO:0000313" key="7">
    <source>
        <dbReference type="EMBL" id="ANN71392.1"/>
    </source>
</evidence>
<name>A0A193FUG1_9BORD</name>
<evidence type="ECO:0000256" key="1">
    <source>
        <dbReference type="ARBA" id="ARBA00022490"/>
    </source>
</evidence>
<dbReference type="AlphaFoldDB" id="A0A193FUG1"/>
<dbReference type="InterPro" id="IPR043133">
    <property type="entry name" value="GTP-CH-I_C/QueF"/>
</dbReference>
<dbReference type="InterPro" id="IPR029500">
    <property type="entry name" value="QueF"/>
</dbReference>
<keyword evidence="4 5" id="KW-0560">Oxidoreductase</keyword>
<feature type="active site" description="Thioimide intermediate" evidence="5">
    <location>
        <position position="181"/>
    </location>
</feature>
<dbReference type="Proteomes" id="UP000092213">
    <property type="component" value="Chromosome"/>
</dbReference>
<dbReference type="UniPathway" id="UPA00392"/>
<dbReference type="GO" id="GO:0033739">
    <property type="term" value="F:preQ1 synthase activity"/>
    <property type="evidence" value="ECO:0007669"/>
    <property type="project" value="UniProtKB-UniRule"/>
</dbReference>
<evidence type="ECO:0000256" key="2">
    <source>
        <dbReference type="ARBA" id="ARBA00022785"/>
    </source>
</evidence>
<reference evidence="7 8" key="1">
    <citation type="submission" date="2016-06" db="EMBL/GenBank/DDBJ databases">
        <title>Complete genome sequences of Bordetella bronchialis and Bordetella flabilis.</title>
        <authorList>
            <person name="LiPuma J.J."/>
            <person name="Spilker T."/>
        </authorList>
    </citation>
    <scope>NUCLEOTIDE SEQUENCE [LARGE SCALE GENOMIC DNA]</scope>
    <source>
        <strain evidence="7 8">AU17976</strain>
    </source>
</reference>
<dbReference type="SUPFAM" id="SSF55620">
    <property type="entry name" value="Tetrahydrobiopterin biosynthesis enzymes-like"/>
    <property type="match status" value="1"/>
</dbReference>
<dbReference type="EC" id="1.7.1.13" evidence="5"/>
<dbReference type="GO" id="GO:0008616">
    <property type="term" value="P:tRNA queuosine(34) biosynthetic process"/>
    <property type="evidence" value="ECO:0007669"/>
    <property type="project" value="UniProtKB-UniRule"/>
</dbReference>
<comment type="pathway">
    <text evidence="5">tRNA modification; tRNA-queuosine biosynthesis.</text>
</comment>
<dbReference type="PANTHER" id="PTHR34354">
    <property type="entry name" value="NADPH-DEPENDENT 7-CYANO-7-DEAZAGUANINE REDUCTASE"/>
    <property type="match status" value="1"/>
</dbReference>
<dbReference type="EMBL" id="CP016171">
    <property type="protein sequence ID" value="ANN71392.1"/>
    <property type="molecule type" value="Genomic_DNA"/>
</dbReference>
<dbReference type="STRING" id="463025.BAU08_08660"/>
<dbReference type="InterPro" id="IPR016428">
    <property type="entry name" value="QueF_type2"/>
</dbReference>
<keyword evidence="1 5" id="KW-0963">Cytoplasm</keyword>
<proteinExistence type="inferred from homology"/>
<protein>
    <recommendedName>
        <fullName evidence="5">NADPH-dependent 7-cyano-7-deazaguanine reductase</fullName>
        <ecNumber evidence="5">1.7.1.13</ecNumber>
    </recommendedName>
    <alternativeName>
        <fullName evidence="5">7-cyano-7-carbaguanine reductase</fullName>
    </alternativeName>
    <alternativeName>
        <fullName evidence="5">NADPH-dependent nitrile oxidoreductase</fullName>
    </alternativeName>
    <alternativeName>
        <fullName evidence="5">PreQ(0) reductase</fullName>
    </alternativeName>
</protein>
<evidence type="ECO:0000256" key="5">
    <source>
        <dbReference type="HAMAP-Rule" id="MF_00817"/>
    </source>
</evidence>
<keyword evidence="2 5" id="KW-0671">Queuosine biosynthesis</keyword>
<dbReference type="PANTHER" id="PTHR34354:SF1">
    <property type="entry name" value="NADPH-DEPENDENT 7-CYANO-7-DEAZAGUANINE REDUCTASE"/>
    <property type="match status" value="1"/>
</dbReference>
<evidence type="ECO:0000259" key="6">
    <source>
        <dbReference type="Pfam" id="PF14819"/>
    </source>
</evidence>
<accession>A0A193FUG1</accession>
<gene>
    <name evidence="5" type="primary">queF</name>
    <name evidence="7" type="ORF">BAU08_08660</name>
</gene>
<dbReference type="PIRSF" id="PIRSF004750">
    <property type="entry name" value="Nitrile_oxidored_YqcD_prd"/>
    <property type="match status" value="1"/>
</dbReference>